<feature type="non-terminal residue" evidence="2">
    <location>
        <position position="1"/>
    </location>
</feature>
<comment type="caution">
    <text evidence="2">The sequence shown here is derived from an EMBL/GenBank/DDBJ whole genome shotgun (WGS) entry which is preliminary data.</text>
</comment>
<dbReference type="Proteomes" id="UP000298196">
    <property type="component" value="Unassembled WGS sequence"/>
</dbReference>
<feature type="region of interest" description="Disordered" evidence="1">
    <location>
        <begin position="1"/>
        <end position="22"/>
    </location>
</feature>
<sequence length="55" mass="6209">PAHHDASALGSQQVRDNPGLYPPADVRAQWFTLKVQEPKIDRVRTRAWTKVKSGK</sequence>
<gene>
    <name evidence="2" type="ORF">C9F07_36200</name>
</gene>
<dbReference type="EMBL" id="PYKI01003588">
    <property type="protein sequence ID" value="TGD29904.1"/>
    <property type="molecule type" value="Genomic_DNA"/>
</dbReference>
<name>A0A4Z0K2Z6_SALET</name>
<dbReference type="Gene3D" id="3.40.190.10">
    <property type="entry name" value="Periplasmic binding protein-like II"/>
    <property type="match status" value="1"/>
</dbReference>
<evidence type="ECO:0000256" key="1">
    <source>
        <dbReference type="SAM" id="MobiDB-lite"/>
    </source>
</evidence>
<keyword evidence="3" id="KW-1185">Reference proteome</keyword>
<proteinExistence type="predicted"/>
<evidence type="ECO:0000313" key="3">
    <source>
        <dbReference type="Proteomes" id="UP000298196"/>
    </source>
</evidence>
<organism evidence="2 3">
    <name type="scientific">Salmonella enterica subsp. enterica serovar Poona</name>
    <dbReference type="NCBI Taxonomy" id="436295"/>
    <lineage>
        <taxon>Bacteria</taxon>
        <taxon>Pseudomonadati</taxon>
        <taxon>Pseudomonadota</taxon>
        <taxon>Gammaproteobacteria</taxon>
        <taxon>Enterobacterales</taxon>
        <taxon>Enterobacteriaceae</taxon>
        <taxon>Salmonella</taxon>
    </lineage>
</organism>
<evidence type="ECO:0000313" key="2">
    <source>
        <dbReference type="EMBL" id="TGD29904.1"/>
    </source>
</evidence>
<accession>A0A4Z0K2Z6</accession>
<protein>
    <submittedName>
        <fullName evidence="2">Spermidine/putrescine ABC transporter substrate-binding protein PotF</fullName>
    </submittedName>
</protein>
<reference evidence="2 3" key="1">
    <citation type="submission" date="2018-03" db="EMBL/GenBank/DDBJ databases">
        <title>Non-Typhoidal Salmonella genome sequencing and assembly.</title>
        <authorList>
            <person name="Matchawe C."/>
        </authorList>
    </citation>
    <scope>NUCLEOTIDE SEQUENCE [LARGE SCALE GENOMIC DNA]</scope>
    <source>
        <strain evidence="2 3">22sa</strain>
    </source>
</reference>
<dbReference type="AlphaFoldDB" id="A0A4Z0K2Z6"/>